<evidence type="ECO:0000313" key="2">
    <source>
        <dbReference type="EMBL" id="EDY17237.1"/>
    </source>
</evidence>
<dbReference type="InterPro" id="IPR000792">
    <property type="entry name" value="Tscrpt_reg_LuxR_C"/>
</dbReference>
<dbReference type="Gene3D" id="1.10.10.10">
    <property type="entry name" value="Winged helix-like DNA-binding domain superfamily/Winged helix DNA-binding domain"/>
    <property type="match status" value="1"/>
</dbReference>
<gene>
    <name evidence="2" type="ORF">CfE428DRAFT_5255</name>
</gene>
<reference evidence="2 3" key="1">
    <citation type="journal article" date="2011" name="J. Bacteriol.">
        <title>Genome sequence of Chthoniobacter flavus Ellin428, an aerobic heterotrophic soil bacterium.</title>
        <authorList>
            <person name="Kant R."/>
            <person name="van Passel M.W."/>
            <person name="Palva A."/>
            <person name="Lucas S."/>
            <person name="Lapidus A."/>
            <person name="Glavina Del Rio T."/>
            <person name="Dalin E."/>
            <person name="Tice H."/>
            <person name="Bruce D."/>
            <person name="Goodwin L."/>
            <person name="Pitluck S."/>
            <person name="Larimer F.W."/>
            <person name="Land M.L."/>
            <person name="Hauser L."/>
            <person name="Sangwan P."/>
            <person name="de Vos W.M."/>
            <person name="Janssen P.H."/>
            <person name="Smidt H."/>
        </authorList>
    </citation>
    <scope>NUCLEOTIDE SEQUENCE [LARGE SCALE GENOMIC DNA]</scope>
    <source>
        <strain evidence="2 3">Ellin428</strain>
    </source>
</reference>
<dbReference type="EMBL" id="ABVL01000022">
    <property type="protein sequence ID" value="EDY17237.1"/>
    <property type="molecule type" value="Genomic_DNA"/>
</dbReference>
<name>B4D8L5_9BACT</name>
<dbReference type="SUPFAM" id="SSF46894">
    <property type="entry name" value="C-terminal effector domain of the bipartite response regulators"/>
    <property type="match status" value="1"/>
</dbReference>
<organism evidence="2 3">
    <name type="scientific">Chthoniobacter flavus Ellin428</name>
    <dbReference type="NCBI Taxonomy" id="497964"/>
    <lineage>
        <taxon>Bacteria</taxon>
        <taxon>Pseudomonadati</taxon>
        <taxon>Verrucomicrobiota</taxon>
        <taxon>Spartobacteria</taxon>
        <taxon>Chthoniobacterales</taxon>
        <taxon>Chthoniobacteraceae</taxon>
        <taxon>Chthoniobacter</taxon>
    </lineage>
</organism>
<dbReference type="RefSeq" id="WP_006982576.1">
    <property type="nucleotide sequence ID" value="NZ_ABVL01000022.1"/>
</dbReference>
<proteinExistence type="predicted"/>
<protein>
    <submittedName>
        <fullName evidence="2">Transcriptional regulator, LuxR family</fullName>
    </submittedName>
</protein>
<dbReference type="AlphaFoldDB" id="B4D8L5"/>
<comment type="caution">
    <text evidence="2">The sequence shown here is derived from an EMBL/GenBank/DDBJ whole genome shotgun (WGS) entry which is preliminary data.</text>
</comment>
<dbReference type="GO" id="GO:0006355">
    <property type="term" value="P:regulation of DNA-templated transcription"/>
    <property type="evidence" value="ECO:0007669"/>
    <property type="project" value="InterPro"/>
</dbReference>
<dbReference type="Proteomes" id="UP000005824">
    <property type="component" value="Unassembled WGS sequence"/>
</dbReference>
<dbReference type="GO" id="GO:0003677">
    <property type="term" value="F:DNA binding"/>
    <property type="evidence" value="ECO:0007669"/>
    <property type="project" value="InterPro"/>
</dbReference>
<dbReference type="InParanoid" id="B4D8L5"/>
<sequence length="40" mass="4528">MVLSISVRTVEKHVETVYRKLGVENRMGAVLRVLSSKARD</sequence>
<evidence type="ECO:0000259" key="1">
    <source>
        <dbReference type="PROSITE" id="PS50043"/>
    </source>
</evidence>
<evidence type="ECO:0000313" key="3">
    <source>
        <dbReference type="Proteomes" id="UP000005824"/>
    </source>
</evidence>
<dbReference type="InterPro" id="IPR016032">
    <property type="entry name" value="Sig_transdc_resp-reg_C-effctor"/>
</dbReference>
<accession>B4D8L5</accession>
<dbReference type="InterPro" id="IPR036388">
    <property type="entry name" value="WH-like_DNA-bd_sf"/>
</dbReference>
<keyword evidence="3" id="KW-1185">Reference proteome</keyword>
<dbReference type="PROSITE" id="PS50043">
    <property type="entry name" value="HTH_LUXR_2"/>
    <property type="match status" value="1"/>
</dbReference>
<dbReference type="Pfam" id="PF00196">
    <property type="entry name" value="GerE"/>
    <property type="match status" value="1"/>
</dbReference>
<feature type="domain" description="HTH luxR-type" evidence="1">
    <location>
        <begin position="1"/>
        <end position="37"/>
    </location>
</feature>